<dbReference type="Proteomes" id="UP000095280">
    <property type="component" value="Unplaced"/>
</dbReference>
<dbReference type="WBParaSite" id="maker-uti_cns_0001634-snap-gene-0.10-mRNA-1">
    <property type="protein sequence ID" value="maker-uti_cns_0001634-snap-gene-0.10-mRNA-1"/>
    <property type="gene ID" value="maker-uti_cns_0001634-snap-gene-0.10"/>
</dbReference>
<accession>A0A1I8GES3</accession>
<keyword evidence="1" id="KW-1185">Reference proteome</keyword>
<dbReference type="AlphaFoldDB" id="A0A1I8GES3"/>
<dbReference type="WBParaSite" id="maker-uti_cns_0002264-snap-gene-0.6-mRNA-1">
    <property type="protein sequence ID" value="maker-uti_cns_0002264-snap-gene-0.6-mRNA-1"/>
    <property type="gene ID" value="maker-uti_cns_0002264-snap-gene-0.6"/>
</dbReference>
<protein>
    <submittedName>
        <fullName evidence="2 3">Transferrin-like domain-containing protein</fullName>
    </submittedName>
</protein>
<organism evidence="1 2">
    <name type="scientific">Macrostomum lignano</name>
    <dbReference type="NCBI Taxonomy" id="282301"/>
    <lineage>
        <taxon>Eukaryota</taxon>
        <taxon>Metazoa</taxon>
        <taxon>Spiralia</taxon>
        <taxon>Lophotrochozoa</taxon>
        <taxon>Platyhelminthes</taxon>
        <taxon>Rhabditophora</taxon>
        <taxon>Macrostomorpha</taxon>
        <taxon>Macrostomida</taxon>
        <taxon>Macrostomidae</taxon>
        <taxon>Macrostomum</taxon>
    </lineage>
</organism>
<evidence type="ECO:0000313" key="2">
    <source>
        <dbReference type="WBParaSite" id="maker-uti_cns_0001634-snap-gene-0.10-mRNA-1"/>
    </source>
</evidence>
<evidence type="ECO:0000313" key="1">
    <source>
        <dbReference type="Proteomes" id="UP000095280"/>
    </source>
</evidence>
<name>A0A1I8GES3_9PLAT</name>
<reference evidence="2 3" key="1">
    <citation type="submission" date="2016-11" db="UniProtKB">
        <authorList>
            <consortium name="WormBaseParasite"/>
        </authorList>
    </citation>
    <scope>IDENTIFICATION</scope>
</reference>
<evidence type="ECO:0000313" key="3">
    <source>
        <dbReference type="WBParaSite" id="maker-uti_cns_0002264-snap-gene-0.6-mRNA-1"/>
    </source>
</evidence>
<proteinExistence type="predicted"/>
<sequence>RRRNRTCDEPYFSPVLDKSYATHSTDSVGQLSAINNLFDAASSCSEGSAVAGCSYVFQQADQSYNLLRKNLRTFYSFRTATAGSFTGVLVHCRHPNEALRTFTATELVPSKISAAGLPLSGSGYWKGTSV</sequence>